<dbReference type="Gene3D" id="3.30.43.10">
    <property type="entry name" value="Uridine Diphospho-n-acetylenolpyruvylglucosamine Reductase, domain 2"/>
    <property type="match status" value="1"/>
</dbReference>
<accession>A0A0A8B5E6</accession>
<dbReference type="RefSeq" id="WP_039690043.1">
    <property type="nucleotide sequence ID" value="NZ_CP009302.1"/>
</dbReference>
<comment type="cofactor">
    <cofactor evidence="1 17">
        <name>FAD</name>
        <dbReference type="ChEBI" id="CHEBI:57692"/>
    </cofactor>
</comment>
<keyword evidence="15 17" id="KW-0961">Cell wall biogenesis/degradation</keyword>
<dbReference type="SUPFAM" id="SSF56194">
    <property type="entry name" value="Uridine diphospho-N-Acetylenolpyruvylglucosamine reductase, MurB, C-terminal domain"/>
    <property type="match status" value="1"/>
</dbReference>
<dbReference type="PANTHER" id="PTHR21071">
    <property type="entry name" value="UDP-N-ACETYLENOLPYRUVOYLGLUCOSAMINE REDUCTASE"/>
    <property type="match status" value="1"/>
</dbReference>
<dbReference type="HOGENOM" id="CLU_035304_1_1_11"/>
<dbReference type="Pfam" id="PF01565">
    <property type="entry name" value="FAD_binding_4"/>
    <property type="match status" value="1"/>
</dbReference>
<dbReference type="Proteomes" id="UP000031121">
    <property type="component" value="Chromosome"/>
</dbReference>
<evidence type="ECO:0000256" key="13">
    <source>
        <dbReference type="ARBA" id="ARBA00023002"/>
    </source>
</evidence>
<reference evidence="19 20" key="2">
    <citation type="journal article" date="2015" name="Genome Announc.">
        <title>Complete Genome Sequence of Coriobacteriaceae Strain 68-1-3, a Novel Mucus-Degrading Isolate from the Swine Intestinal Tract.</title>
        <authorList>
            <person name="Looft T."/>
            <person name="Bayles D.O."/>
            <person name="Alt D.P."/>
            <person name="Stanton T.B."/>
        </authorList>
    </citation>
    <scope>NUCLEOTIDE SEQUENCE [LARGE SCALE GENOMIC DNA]</scope>
    <source>
        <strain evidence="19 20">68-1-3</strain>
    </source>
</reference>
<dbReference type="NCBIfam" id="NF010480">
    <property type="entry name" value="PRK13905.1"/>
    <property type="match status" value="1"/>
</dbReference>
<dbReference type="EC" id="1.3.1.98" evidence="17"/>
<evidence type="ECO:0000313" key="20">
    <source>
        <dbReference type="Proteomes" id="UP000031121"/>
    </source>
</evidence>
<dbReference type="InterPro" id="IPR016167">
    <property type="entry name" value="FAD-bd_PCMH_sub1"/>
</dbReference>
<dbReference type="Pfam" id="PF02873">
    <property type="entry name" value="MurB_C"/>
    <property type="match status" value="1"/>
</dbReference>
<dbReference type="Gene3D" id="3.90.78.10">
    <property type="entry name" value="UDP-N-acetylenolpyruvoylglucosamine reductase, C-terminal domain"/>
    <property type="match status" value="1"/>
</dbReference>
<dbReference type="HAMAP" id="MF_00037">
    <property type="entry name" value="MurB"/>
    <property type="match status" value="1"/>
</dbReference>
<dbReference type="GO" id="GO:0005829">
    <property type="term" value="C:cytosol"/>
    <property type="evidence" value="ECO:0007669"/>
    <property type="project" value="TreeGrafter"/>
</dbReference>
<comment type="similarity">
    <text evidence="5 17">Belongs to the MurB family.</text>
</comment>
<evidence type="ECO:0000256" key="16">
    <source>
        <dbReference type="ARBA" id="ARBA00048914"/>
    </source>
</evidence>
<dbReference type="OrthoDB" id="9804753at2"/>
<feature type="domain" description="FAD-binding PCMH-type" evidence="18">
    <location>
        <begin position="31"/>
        <end position="198"/>
    </location>
</feature>
<dbReference type="GO" id="GO:0008360">
    <property type="term" value="P:regulation of cell shape"/>
    <property type="evidence" value="ECO:0007669"/>
    <property type="project" value="UniProtKB-KW"/>
</dbReference>
<keyword evidence="7 17" id="KW-0132">Cell division</keyword>
<keyword evidence="8 17" id="KW-0285">Flavoprotein</keyword>
<gene>
    <name evidence="17" type="primary">murB</name>
    <name evidence="19" type="ORF">JI75_08045</name>
</gene>
<keyword evidence="11 17" id="KW-0133">Cell shape</keyword>
<dbReference type="STRING" id="1531429.JI75_08045"/>
<feature type="active site" description="Proton donor" evidence="17">
    <location>
        <position position="227"/>
    </location>
</feature>
<protein>
    <recommendedName>
        <fullName evidence="17">UDP-N-acetylenolpyruvoylglucosamine reductase</fullName>
        <ecNumber evidence="17">1.3.1.98</ecNumber>
    </recommendedName>
    <alternativeName>
        <fullName evidence="17">UDP-N-acetylmuramate dehydrogenase</fullName>
    </alternativeName>
</protein>
<dbReference type="InterPro" id="IPR036318">
    <property type="entry name" value="FAD-bd_PCMH-like_sf"/>
</dbReference>
<evidence type="ECO:0000256" key="4">
    <source>
        <dbReference type="ARBA" id="ARBA00004752"/>
    </source>
</evidence>
<keyword evidence="13 17" id="KW-0560">Oxidoreductase</keyword>
<dbReference type="NCBIfam" id="TIGR00179">
    <property type="entry name" value="murB"/>
    <property type="match status" value="1"/>
</dbReference>
<keyword evidence="6 17" id="KW-0963">Cytoplasm</keyword>
<comment type="catalytic activity">
    <reaction evidence="16 17">
        <text>UDP-N-acetyl-alpha-D-muramate + NADP(+) = UDP-N-acetyl-3-O-(1-carboxyvinyl)-alpha-D-glucosamine + NADPH + H(+)</text>
        <dbReference type="Rhea" id="RHEA:12248"/>
        <dbReference type="ChEBI" id="CHEBI:15378"/>
        <dbReference type="ChEBI" id="CHEBI:57783"/>
        <dbReference type="ChEBI" id="CHEBI:58349"/>
        <dbReference type="ChEBI" id="CHEBI:68483"/>
        <dbReference type="ChEBI" id="CHEBI:70757"/>
        <dbReference type="EC" id="1.3.1.98"/>
    </reaction>
</comment>
<dbReference type="Gene3D" id="3.30.465.10">
    <property type="match status" value="1"/>
</dbReference>
<dbReference type="InterPro" id="IPR006094">
    <property type="entry name" value="Oxid_FAD_bind_N"/>
</dbReference>
<evidence type="ECO:0000259" key="18">
    <source>
        <dbReference type="PROSITE" id="PS51387"/>
    </source>
</evidence>
<evidence type="ECO:0000256" key="5">
    <source>
        <dbReference type="ARBA" id="ARBA00010485"/>
    </source>
</evidence>
<comment type="function">
    <text evidence="2 17">Cell wall formation.</text>
</comment>
<keyword evidence="9 17" id="KW-0274">FAD</keyword>
<dbReference type="InterPro" id="IPR016166">
    <property type="entry name" value="FAD-bd_PCMH"/>
</dbReference>
<evidence type="ECO:0000313" key="19">
    <source>
        <dbReference type="EMBL" id="AJC12610.1"/>
    </source>
</evidence>
<evidence type="ECO:0000256" key="6">
    <source>
        <dbReference type="ARBA" id="ARBA00022490"/>
    </source>
</evidence>
<dbReference type="GO" id="GO:0051301">
    <property type="term" value="P:cell division"/>
    <property type="evidence" value="ECO:0007669"/>
    <property type="project" value="UniProtKB-KW"/>
</dbReference>
<keyword evidence="20" id="KW-1185">Reference proteome</keyword>
<dbReference type="GO" id="GO:0009252">
    <property type="term" value="P:peptidoglycan biosynthetic process"/>
    <property type="evidence" value="ECO:0007669"/>
    <property type="project" value="UniProtKB-UniRule"/>
</dbReference>
<evidence type="ECO:0000256" key="10">
    <source>
        <dbReference type="ARBA" id="ARBA00022857"/>
    </source>
</evidence>
<keyword evidence="12 17" id="KW-0573">Peptidoglycan synthesis</keyword>
<name>A0A0A8B5E6_9ACTN</name>
<feature type="active site" evidence="17">
    <location>
        <position position="177"/>
    </location>
</feature>
<evidence type="ECO:0000256" key="15">
    <source>
        <dbReference type="ARBA" id="ARBA00023316"/>
    </source>
</evidence>
<evidence type="ECO:0000256" key="17">
    <source>
        <dbReference type="HAMAP-Rule" id="MF_00037"/>
    </source>
</evidence>
<organism evidence="19 20">
    <name type="scientific">Berryella intestinalis</name>
    <dbReference type="NCBI Taxonomy" id="1531429"/>
    <lineage>
        <taxon>Bacteria</taxon>
        <taxon>Bacillati</taxon>
        <taxon>Actinomycetota</taxon>
        <taxon>Coriobacteriia</taxon>
        <taxon>Eggerthellales</taxon>
        <taxon>Eggerthellaceae</taxon>
        <taxon>Berryella</taxon>
    </lineage>
</organism>
<dbReference type="KEGG" id="cbac:JI75_08045"/>
<evidence type="ECO:0000256" key="8">
    <source>
        <dbReference type="ARBA" id="ARBA00022630"/>
    </source>
</evidence>
<comment type="pathway">
    <text evidence="4 17">Cell wall biogenesis; peptidoglycan biosynthesis.</text>
</comment>
<keyword evidence="10 17" id="KW-0521">NADP</keyword>
<feature type="active site" evidence="17">
    <location>
        <position position="297"/>
    </location>
</feature>
<dbReference type="InterPro" id="IPR011601">
    <property type="entry name" value="MurB_C"/>
</dbReference>
<evidence type="ECO:0000256" key="3">
    <source>
        <dbReference type="ARBA" id="ARBA00004496"/>
    </source>
</evidence>
<dbReference type="InterPro" id="IPR036635">
    <property type="entry name" value="MurB_C_sf"/>
</dbReference>
<dbReference type="PROSITE" id="PS51387">
    <property type="entry name" value="FAD_PCMH"/>
    <property type="match status" value="1"/>
</dbReference>
<keyword evidence="14 17" id="KW-0131">Cell cycle</keyword>
<dbReference type="EMBL" id="CP009302">
    <property type="protein sequence ID" value="AJC12610.1"/>
    <property type="molecule type" value="Genomic_DNA"/>
</dbReference>
<dbReference type="PANTHER" id="PTHR21071:SF4">
    <property type="entry name" value="UDP-N-ACETYLENOLPYRUVOYLGLUCOSAMINE REDUCTASE"/>
    <property type="match status" value="1"/>
</dbReference>
<evidence type="ECO:0000256" key="9">
    <source>
        <dbReference type="ARBA" id="ARBA00022827"/>
    </source>
</evidence>
<evidence type="ECO:0000256" key="7">
    <source>
        <dbReference type="ARBA" id="ARBA00022618"/>
    </source>
</evidence>
<dbReference type="UniPathway" id="UPA00219"/>
<evidence type="ECO:0000256" key="11">
    <source>
        <dbReference type="ARBA" id="ARBA00022960"/>
    </source>
</evidence>
<dbReference type="GO" id="GO:0071949">
    <property type="term" value="F:FAD binding"/>
    <property type="evidence" value="ECO:0007669"/>
    <property type="project" value="InterPro"/>
</dbReference>
<comment type="subcellular location">
    <subcellularLocation>
        <location evidence="3 17">Cytoplasm</location>
    </subcellularLocation>
</comment>
<dbReference type="InterPro" id="IPR003170">
    <property type="entry name" value="MurB"/>
</dbReference>
<evidence type="ECO:0000256" key="1">
    <source>
        <dbReference type="ARBA" id="ARBA00001974"/>
    </source>
</evidence>
<dbReference type="GO" id="GO:0071555">
    <property type="term" value="P:cell wall organization"/>
    <property type="evidence" value="ECO:0007669"/>
    <property type="project" value="UniProtKB-KW"/>
</dbReference>
<dbReference type="SUPFAM" id="SSF56176">
    <property type="entry name" value="FAD-binding/transporter-associated domain-like"/>
    <property type="match status" value="1"/>
</dbReference>
<reference evidence="20" key="1">
    <citation type="submission" date="2014-08" db="EMBL/GenBank/DDBJ databases">
        <title>Coriobacteriaceae sp. complete genome.</title>
        <authorList>
            <person name="Looft T."/>
            <person name="Bayles D.O."/>
            <person name="Stanton T.B."/>
        </authorList>
    </citation>
    <scope>NUCLEOTIDE SEQUENCE [LARGE SCALE GENOMIC DNA]</scope>
    <source>
        <strain evidence="20">68-1-3</strain>
    </source>
</reference>
<evidence type="ECO:0000256" key="2">
    <source>
        <dbReference type="ARBA" id="ARBA00003921"/>
    </source>
</evidence>
<evidence type="ECO:0000256" key="14">
    <source>
        <dbReference type="ARBA" id="ARBA00023306"/>
    </source>
</evidence>
<evidence type="ECO:0000256" key="12">
    <source>
        <dbReference type="ARBA" id="ARBA00022984"/>
    </source>
</evidence>
<dbReference type="AlphaFoldDB" id="A0A0A8B5E6"/>
<dbReference type="GO" id="GO:0008762">
    <property type="term" value="F:UDP-N-acetylmuramate dehydrogenase activity"/>
    <property type="evidence" value="ECO:0007669"/>
    <property type="project" value="UniProtKB-UniRule"/>
</dbReference>
<proteinExistence type="inferred from homology"/>
<sequence length="305" mass="32012">MASDFERKLVSALGSDAVLVGEPLSSHTTFKIGGPADYLVRPTTVEQVKSVVDLCREGGVDLHVIGLGSDLLVADAGLRGVVMELSDNFSEIHVDERGLVSAQAGASNASVAQAALEAGLTGYEFASGIPGTVGGAAIMNAGAYGGEFADVALSCACVTREGELHEVRAAEADWGYRHSRMDDEGMVVLAVLLKLDPGDRDEIRARMDDLAQRRCAKQPLEMPSAGSTFKRPEGHYAGKLIQDAGLQGVAVGGAEVSRKHAGFVVNTGGATAEDVRGLIGLVRDSVFDESGVLLEPEVRMWGFDR</sequence>
<dbReference type="InterPro" id="IPR016169">
    <property type="entry name" value="FAD-bd_PCMH_sub2"/>
</dbReference>